<name>A0ABP3KY44_9ACTN</name>
<evidence type="ECO:0000256" key="1">
    <source>
        <dbReference type="SAM" id="MobiDB-lite"/>
    </source>
</evidence>
<feature type="region of interest" description="Disordered" evidence="1">
    <location>
        <begin position="1"/>
        <end position="20"/>
    </location>
</feature>
<gene>
    <name evidence="2" type="ORF">GCM10010361_63140</name>
</gene>
<comment type="caution">
    <text evidence="2">The sequence shown here is derived from an EMBL/GenBank/DDBJ whole genome shotgun (WGS) entry which is preliminary data.</text>
</comment>
<organism evidence="2 3">
    <name type="scientific">Streptomyces olivaceiscleroticus</name>
    <dbReference type="NCBI Taxonomy" id="68245"/>
    <lineage>
        <taxon>Bacteria</taxon>
        <taxon>Bacillati</taxon>
        <taxon>Actinomycetota</taxon>
        <taxon>Actinomycetes</taxon>
        <taxon>Kitasatosporales</taxon>
        <taxon>Streptomycetaceae</taxon>
        <taxon>Streptomyces</taxon>
    </lineage>
</organism>
<dbReference type="EMBL" id="BAAABY010000045">
    <property type="protein sequence ID" value="GAA0489278.1"/>
    <property type="molecule type" value="Genomic_DNA"/>
</dbReference>
<feature type="compositionally biased region" description="Basic and acidic residues" evidence="1">
    <location>
        <begin position="7"/>
        <end position="16"/>
    </location>
</feature>
<keyword evidence="3" id="KW-1185">Reference proteome</keyword>
<evidence type="ECO:0000313" key="3">
    <source>
        <dbReference type="Proteomes" id="UP001500909"/>
    </source>
</evidence>
<proteinExistence type="predicted"/>
<dbReference type="Proteomes" id="UP001500909">
    <property type="component" value="Unassembled WGS sequence"/>
</dbReference>
<accession>A0ABP3KY44</accession>
<protein>
    <submittedName>
        <fullName evidence="2">Uncharacterized protein</fullName>
    </submittedName>
</protein>
<reference evidence="3" key="1">
    <citation type="journal article" date="2019" name="Int. J. Syst. Evol. Microbiol.">
        <title>The Global Catalogue of Microorganisms (GCM) 10K type strain sequencing project: providing services to taxonomists for standard genome sequencing and annotation.</title>
        <authorList>
            <consortium name="The Broad Institute Genomics Platform"/>
            <consortium name="The Broad Institute Genome Sequencing Center for Infectious Disease"/>
            <person name="Wu L."/>
            <person name="Ma J."/>
        </authorList>
    </citation>
    <scope>NUCLEOTIDE SEQUENCE [LARGE SCALE GENOMIC DNA]</scope>
    <source>
        <strain evidence="3">JCM 4805</strain>
    </source>
</reference>
<sequence>MWQPGEQGDREADVSRPYDAPSYRVTDGALRRPCASQLAQCPPLLFGRIHLLREGVYKPDGSVKEATPHACR</sequence>
<evidence type="ECO:0000313" key="2">
    <source>
        <dbReference type="EMBL" id="GAA0489278.1"/>
    </source>
</evidence>